<comment type="subcellular location">
    <subcellularLocation>
        <location evidence="1">Cell membrane</location>
        <topology evidence="1">Multi-pass membrane protein</topology>
    </subcellularLocation>
</comment>
<dbReference type="SUPFAM" id="SSF52540">
    <property type="entry name" value="P-loop containing nucleoside triphosphate hydrolases"/>
    <property type="match status" value="1"/>
</dbReference>
<keyword evidence="8" id="KW-0378">Hydrolase</keyword>
<dbReference type="GO" id="GO:0016787">
    <property type="term" value="F:hydrolase activity"/>
    <property type="evidence" value="ECO:0007669"/>
    <property type="project" value="UniProtKB-KW"/>
</dbReference>
<feature type="domain" description="ABC transmembrane type-1" evidence="7">
    <location>
        <begin position="49"/>
        <end position="319"/>
    </location>
</feature>
<protein>
    <submittedName>
        <fullName evidence="8">ABC-type transport system, ATPase and permease component</fullName>
        <ecNumber evidence="8">3.6.3.-</ecNumber>
    </submittedName>
</protein>
<feature type="transmembrane region" description="Helical" evidence="5">
    <location>
        <begin position="263"/>
        <end position="286"/>
    </location>
</feature>
<dbReference type="InterPro" id="IPR036640">
    <property type="entry name" value="ABC1_TM_sf"/>
</dbReference>
<keyword evidence="2 5" id="KW-0812">Transmembrane</keyword>
<evidence type="ECO:0000256" key="3">
    <source>
        <dbReference type="ARBA" id="ARBA00022989"/>
    </source>
</evidence>
<dbReference type="SUPFAM" id="SSF90123">
    <property type="entry name" value="ABC transporter transmembrane region"/>
    <property type="match status" value="1"/>
</dbReference>
<feature type="domain" description="ABC transporter" evidence="6">
    <location>
        <begin position="358"/>
        <end position="567"/>
    </location>
</feature>
<evidence type="ECO:0000256" key="4">
    <source>
        <dbReference type="ARBA" id="ARBA00023136"/>
    </source>
</evidence>
<evidence type="ECO:0000256" key="5">
    <source>
        <dbReference type="SAM" id="Phobius"/>
    </source>
</evidence>
<dbReference type="PANTHER" id="PTHR43394:SF4">
    <property type="entry name" value="TOXIN SECRETION ABC TRANSPORTER ATP-BINDING PROTEIN"/>
    <property type="match status" value="1"/>
</dbReference>
<dbReference type="PANTHER" id="PTHR43394">
    <property type="entry name" value="ATP-DEPENDENT PERMEASE MDL1, MITOCHONDRIAL"/>
    <property type="match status" value="1"/>
</dbReference>
<feature type="transmembrane region" description="Helical" evidence="5">
    <location>
        <begin position="148"/>
        <end position="173"/>
    </location>
</feature>
<keyword evidence="3 5" id="KW-1133">Transmembrane helix</keyword>
<keyword evidence="9" id="KW-1185">Reference proteome</keyword>
<dbReference type="Proteomes" id="UP000675880">
    <property type="component" value="Unassembled WGS sequence"/>
</dbReference>
<dbReference type="Gene3D" id="1.20.1560.10">
    <property type="entry name" value="ABC transporter type 1, transmembrane domain"/>
    <property type="match status" value="1"/>
</dbReference>
<feature type="transmembrane region" description="Helical" evidence="5">
    <location>
        <begin position="41"/>
        <end position="63"/>
    </location>
</feature>
<comment type="caution">
    <text evidence="8">The sequence shown here is derived from an EMBL/GenBank/DDBJ whole genome shotgun (WGS) entry which is preliminary data.</text>
</comment>
<reference evidence="8 9" key="1">
    <citation type="submission" date="2021-02" db="EMBL/GenBank/DDBJ databases">
        <authorList>
            <person name="Han P."/>
        </authorList>
    </citation>
    <scope>NUCLEOTIDE SEQUENCE [LARGE SCALE GENOMIC DNA]</scope>
    <source>
        <strain evidence="8">Candidatus Nitrospira sp. ZN2</strain>
    </source>
</reference>
<organism evidence="8 9">
    <name type="scientific">Nitrospira defluvii</name>
    <dbReference type="NCBI Taxonomy" id="330214"/>
    <lineage>
        <taxon>Bacteria</taxon>
        <taxon>Pseudomonadati</taxon>
        <taxon>Nitrospirota</taxon>
        <taxon>Nitrospiria</taxon>
        <taxon>Nitrospirales</taxon>
        <taxon>Nitrospiraceae</taxon>
        <taxon>Nitrospira</taxon>
    </lineage>
</organism>
<dbReference type="EC" id="3.6.3.-" evidence="8"/>
<evidence type="ECO:0000256" key="2">
    <source>
        <dbReference type="ARBA" id="ARBA00022692"/>
    </source>
</evidence>
<dbReference type="InterPro" id="IPR011527">
    <property type="entry name" value="ABC1_TM_dom"/>
</dbReference>
<proteinExistence type="predicted"/>
<dbReference type="InterPro" id="IPR027417">
    <property type="entry name" value="P-loop_NTPase"/>
</dbReference>
<keyword evidence="4 5" id="KW-0472">Membrane</keyword>
<evidence type="ECO:0000259" key="6">
    <source>
        <dbReference type="PROSITE" id="PS50893"/>
    </source>
</evidence>
<evidence type="ECO:0000256" key="1">
    <source>
        <dbReference type="ARBA" id="ARBA00004651"/>
    </source>
</evidence>
<gene>
    <name evidence="8" type="ORF">NSPZN2_40286</name>
</gene>
<dbReference type="Gene3D" id="3.40.50.300">
    <property type="entry name" value="P-loop containing nucleotide triphosphate hydrolases"/>
    <property type="match status" value="1"/>
</dbReference>
<evidence type="ECO:0000313" key="9">
    <source>
        <dbReference type="Proteomes" id="UP000675880"/>
    </source>
</evidence>
<feature type="transmembrane region" description="Helical" evidence="5">
    <location>
        <begin position="78"/>
        <end position="99"/>
    </location>
</feature>
<accession>A0ABN7M0V0</accession>
<evidence type="ECO:0000259" key="7">
    <source>
        <dbReference type="PROSITE" id="PS50929"/>
    </source>
</evidence>
<dbReference type="InterPro" id="IPR003439">
    <property type="entry name" value="ABC_transporter-like_ATP-bd"/>
</dbReference>
<name>A0ABN7M0V0_9BACT</name>
<dbReference type="EMBL" id="CAJNBJ010000017">
    <property type="protein sequence ID" value="CAE6771001.1"/>
    <property type="molecule type" value="Genomic_DNA"/>
</dbReference>
<dbReference type="PROSITE" id="PS50893">
    <property type="entry name" value="ABC_TRANSPORTER_2"/>
    <property type="match status" value="1"/>
</dbReference>
<dbReference type="PROSITE" id="PS50929">
    <property type="entry name" value="ABC_TM1F"/>
    <property type="match status" value="1"/>
</dbReference>
<sequence>MGRSHTSSSTDSLYYPQYQWTSVLGDIFAHLSFLLKLERPLLGIIASYAVAIGFFLLCVPIAVQELVSTFSFAMEPRMIFTLTLFVASSLTGVAAFRVLQARAVETLQQRIYTRIALGFTRLLPRLRDDTFAPQQAHRFMEADLLTRALVAMVADLFNVAVVGTIGVTMLILFHPFFVLYILVLILGFVGLLTIFGRGGFVITLEMSRLHYQIFGWIQNIAHNLPHLRAAGDSPYLLERTDALTQTYVRIRQRRSNTLTGRQYKAAALWQVVGHSGLIITAGLLVVEGQLTVGQFAAAELLVGNLLLNMDTLARRMVAMFFAFVSCREMAAVFSLPTEEERAKEEVPAAEFGSSGIRLTCRNLSCTEADGTPIFQNVSLDVAPGEKIAVLCSTNRAKTALAKILAGLHPPTTGYARYNDMNLVEVKRESISRVRGLVLDSHPTLLDGTLEDNITLGRPTIDYQDLQWALRFVELDGDIDALPHGLNTPVSSLDTHLSMSQILRLLVARAIVTRPQLLIFDGTLHNMLPATREVLLRRLCAKDEPWSVVFISNDPTFSSHVDRRVILA</sequence>
<dbReference type="RefSeq" id="WP_246507729.1">
    <property type="nucleotide sequence ID" value="NZ_CAJNBJ010000017.1"/>
</dbReference>
<dbReference type="InterPro" id="IPR039421">
    <property type="entry name" value="Type_1_exporter"/>
</dbReference>
<feature type="transmembrane region" description="Helical" evidence="5">
    <location>
        <begin position="179"/>
        <end position="204"/>
    </location>
</feature>
<dbReference type="Pfam" id="PF00005">
    <property type="entry name" value="ABC_tran"/>
    <property type="match status" value="1"/>
</dbReference>
<evidence type="ECO:0000313" key="8">
    <source>
        <dbReference type="EMBL" id="CAE6771001.1"/>
    </source>
</evidence>